<dbReference type="InterPro" id="IPR017871">
    <property type="entry name" value="ABC_transporter-like_CS"/>
</dbReference>
<evidence type="ECO:0000256" key="3">
    <source>
        <dbReference type="ARBA" id="ARBA00022741"/>
    </source>
</evidence>
<dbReference type="InterPro" id="IPR027417">
    <property type="entry name" value="P-loop_NTPase"/>
</dbReference>
<keyword evidence="2" id="KW-0813">Transport</keyword>
<dbReference type="PANTHER" id="PTHR42734">
    <property type="entry name" value="METAL TRANSPORT SYSTEM ATP-BINDING PROTEIN TM_0124-RELATED"/>
    <property type="match status" value="1"/>
</dbReference>
<comment type="caution">
    <text evidence="6">The sequence shown here is derived from an EMBL/GenBank/DDBJ whole genome shotgun (WGS) entry which is preliminary data.</text>
</comment>
<sequence>MVAWRVMEDLFAIQATDLHAAYGATEVLHGITLQLKWGEIAAISGPNGAGKSSLLEVLAGVRELTSGVLTQSGTAALVVQRPAVPATLPLTAADVVRIGAARPGRRSWPGRQRRNRRDIAAATIEALAAVELSACAMRPYAALSGGQRQRVLVAQGLATGAQILLLDEPAAGLDAGSRGRLRTILAAEAARGTAIVCVTHDQADLAEADRVIWLESGRIPARSGDVDD</sequence>
<keyword evidence="7" id="KW-1185">Reference proteome</keyword>
<dbReference type="Pfam" id="PF00005">
    <property type="entry name" value="ABC_tran"/>
    <property type="match status" value="1"/>
</dbReference>
<organism evidence="6 7">
    <name type="scientific">Leucobacter luti</name>
    <dbReference type="NCBI Taxonomy" id="340320"/>
    <lineage>
        <taxon>Bacteria</taxon>
        <taxon>Bacillati</taxon>
        <taxon>Actinomycetota</taxon>
        <taxon>Actinomycetes</taxon>
        <taxon>Micrococcales</taxon>
        <taxon>Microbacteriaceae</taxon>
        <taxon>Leucobacter</taxon>
    </lineage>
</organism>
<dbReference type="Proteomes" id="UP000295601">
    <property type="component" value="Unassembled WGS sequence"/>
</dbReference>
<dbReference type="PROSITE" id="PS00211">
    <property type="entry name" value="ABC_TRANSPORTER_1"/>
    <property type="match status" value="1"/>
</dbReference>
<dbReference type="EMBL" id="SNYA01000005">
    <property type="protein sequence ID" value="TDP91634.1"/>
    <property type="molecule type" value="Genomic_DNA"/>
</dbReference>
<dbReference type="GO" id="GO:0005524">
    <property type="term" value="F:ATP binding"/>
    <property type="evidence" value="ECO:0007669"/>
    <property type="project" value="UniProtKB-KW"/>
</dbReference>
<dbReference type="Gene3D" id="3.40.50.300">
    <property type="entry name" value="P-loop containing nucleotide triphosphate hydrolases"/>
    <property type="match status" value="1"/>
</dbReference>
<dbReference type="PROSITE" id="PS50893">
    <property type="entry name" value="ABC_TRANSPORTER_2"/>
    <property type="match status" value="1"/>
</dbReference>
<dbReference type="InterPro" id="IPR050153">
    <property type="entry name" value="Metal_Ion_Import_ABC"/>
</dbReference>
<dbReference type="GO" id="GO:0016887">
    <property type="term" value="F:ATP hydrolysis activity"/>
    <property type="evidence" value="ECO:0007669"/>
    <property type="project" value="InterPro"/>
</dbReference>
<proteinExistence type="inferred from homology"/>
<keyword evidence="4 6" id="KW-0067">ATP-binding</keyword>
<evidence type="ECO:0000313" key="7">
    <source>
        <dbReference type="Proteomes" id="UP000295601"/>
    </source>
</evidence>
<dbReference type="AlphaFoldDB" id="A0A4R6RXR0"/>
<accession>A0A4R6RXR0</accession>
<dbReference type="SUPFAM" id="SSF52540">
    <property type="entry name" value="P-loop containing nucleoside triphosphate hydrolases"/>
    <property type="match status" value="1"/>
</dbReference>
<dbReference type="SMART" id="SM00382">
    <property type="entry name" value="AAA"/>
    <property type="match status" value="1"/>
</dbReference>
<reference evidence="6 7" key="1">
    <citation type="submission" date="2019-03" db="EMBL/GenBank/DDBJ databases">
        <title>Genomic analyses of the natural microbiome of Caenorhabditis elegans.</title>
        <authorList>
            <person name="Samuel B."/>
        </authorList>
    </citation>
    <scope>NUCLEOTIDE SEQUENCE [LARGE SCALE GENOMIC DNA]</scope>
    <source>
        <strain evidence="6 7">JUb18</strain>
    </source>
</reference>
<dbReference type="PANTHER" id="PTHR42734:SF5">
    <property type="entry name" value="IRON TRANSPORT SYSTEM ATP-BINDING PROTEIN HI_0361-RELATED"/>
    <property type="match status" value="1"/>
</dbReference>
<evidence type="ECO:0000256" key="4">
    <source>
        <dbReference type="ARBA" id="ARBA00022840"/>
    </source>
</evidence>
<evidence type="ECO:0000313" key="6">
    <source>
        <dbReference type="EMBL" id="TDP91634.1"/>
    </source>
</evidence>
<keyword evidence="3" id="KW-0547">Nucleotide-binding</keyword>
<name>A0A4R6RXR0_9MICO</name>
<gene>
    <name evidence="6" type="ORF">EDF62_2253</name>
</gene>
<comment type="similarity">
    <text evidence="1">Belongs to the ABC transporter superfamily.</text>
</comment>
<evidence type="ECO:0000256" key="2">
    <source>
        <dbReference type="ARBA" id="ARBA00022448"/>
    </source>
</evidence>
<evidence type="ECO:0000256" key="1">
    <source>
        <dbReference type="ARBA" id="ARBA00005417"/>
    </source>
</evidence>
<dbReference type="InterPro" id="IPR003439">
    <property type="entry name" value="ABC_transporter-like_ATP-bd"/>
</dbReference>
<evidence type="ECO:0000259" key="5">
    <source>
        <dbReference type="PROSITE" id="PS50893"/>
    </source>
</evidence>
<feature type="domain" description="ABC transporter" evidence="5">
    <location>
        <begin position="13"/>
        <end position="226"/>
    </location>
</feature>
<protein>
    <submittedName>
        <fullName evidence="6">Zinc/manganese transport system ATP-binding protein</fullName>
    </submittedName>
</protein>
<dbReference type="InterPro" id="IPR003593">
    <property type="entry name" value="AAA+_ATPase"/>
</dbReference>